<evidence type="ECO:0000259" key="5">
    <source>
        <dbReference type="Pfam" id="PF00419"/>
    </source>
</evidence>
<evidence type="ECO:0000313" key="6">
    <source>
        <dbReference type="EMBL" id="ANK05185.1"/>
    </source>
</evidence>
<sequence length="223" mass="24513">MQPVPQPRVLLMRMRPSRFSINNLPRFRDVITGRDAHPCVIKITMKRKRLFLLASLLPMFALAGNKWNTTLPGGNMQFQGVIIAETCRIEAGDKQMTVNMGQISSNRFHAVGEDSAPVPFVIHLRECSTVVSERVGVAFHGVADGKNPDVLSVGEGPGIATNIGVALFDDEGNLVPINRPPANWKRLYSGSTSLHFIAKYRATGRRVTGGIANAQAWFSLTYQ</sequence>
<comment type="subcellular location">
    <subcellularLocation>
        <location evidence="1">Fimbrium</location>
    </subcellularLocation>
</comment>
<name>A0A192CGZ4_ECO25</name>
<reference evidence="6 7" key="1">
    <citation type="submission" date="2016-03" db="EMBL/GenBank/DDBJ databases">
        <title>Genome Sequence and Comparative Pathogenic Determinants of Uropathogenic Escherichia coli O25b:H4, a Clinical Isolate from Saudi Arabia.</title>
        <authorList>
            <person name="Alyamani E.A.J."/>
            <person name="Khiyami M.A."/>
            <person name="Booq R.Y."/>
            <person name="Bahwerth F.S."/>
            <person name="Vaisvil B."/>
            <person name="Schmitt D.P."/>
            <person name="Kapatral V."/>
        </authorList>
    </citation>
    <scope>NUCLEOTIDE SEQUENCE [LARGE SCALE GENOMIC DNA]</scope>
    <source>
        <strain evidence="6 7">O25b:H4</strain>
    </source>
</reference>
<dbReference type="FunFam" id="2.60.40.1090:FF:000013">
    <property type="entry name" value="FimI fimbrial protein"/>
    <property type="match status" value="1"/>
</dbReference>
<dbReference type="InterPro" id="IPR036937">
    <property type="entry name" value="Adhesion_dom_fimbrial_sf"/>
</dbReference>
<protein>
    <submittedName>
        <fullName evidence="6">FimI</fullName>
    </submittedName>
</protein>
<dbReference type="Gene3D" id="2.60.40.1090">
    <property type="entry name" value="Fimbrial-type adhesion domain"/>
    <property type="match status" value="1"/>
</dbReference>
<dbReference type="PANTHER" id="PTHR33420:SF12">
    <property type="entry name" value="FIMBRIN-LIKE PROTEIN FIMI-RELATED"/>
    <property type="match status" value="1"/>
</dbReference>
<gene>
    <name evidence="6" type="ORF">WLH_03924</name>
</gene>
<keyword evidence="4" id="KW-0281">Fimbrium</keyword>
<dbReference type="Pfam" id="PF00419">
    <property type="entry name" value="Fimbrial"/>
    <property type="match status" value="1"/>
</dbReference>
<dbReference type="InterPro" id="IPR050263">
    <property type="entry name" value="Bact_Fimbrial_Adh_Pro"/>
</dbReference>
<dbReference type="PATRIC" id="fig|941280.3.peg.3900"/>
<evidence type="ECO:0000256" key="2">
    <source>
        <dbReference type="ARBA" id="ARBA00006671"/>
    </source>
</evidence>
<dbReference type="SUPFAM" id="SSF49401">
    <property type="entry name" value="Bacterial adhesins"/>
    <property type="match status" value="1"/>
</dbReference>
<evidence type="ECO:0000256" key="1">
    <source>
        <dbReference type="ARBA" id="ARBA00004561"/>
    </source>
</evidence>
<evidence type="ECO:0000313" key="7">
    <source>
        <dbReference type="Proteomes" id="UP000183316"/>
    </source>
</evidence>
<organism evidence="6 7">
    <name type="scientific">Escherichia coli O25b:H4</name>
    <dbReference type="NCBI Taxonomy" id="941280"/>
    <lineage>
        <taxon>Bacteria</taxon>
        <taxon>Pseudomonadati</taxon>
        <taxon>Pseudomonadota</taxon>
        <taxon>Gammaproteobacteria</taxon>
        <taxon>Enterobacterales</taxon>
        <taxon>Enterobacteriaceae</taxon>
        <taxon>Escherichia</taxon>
    </lineage>
</organism>
<dbReference type="PANTHER" id="PTHR33420">
    <property type="entry name" value="FIMBRIAL SUBUNIT ELFA-RELATED"/>
    <property type="match status" value="1"/>
</dbReference>
<keyword evidence="3" id="KW-0732">Signal</keyword>
<accession>A0A192CGZ4</accession>
<dbReference type="InterPro" id="IPR000259">
    <property type="entry name" value="Adhesion_dom_fimbrial"/>
</dbReference>
<dbReference type="InterPro" id="IPR008966">
    <property type="entry name" value="Adhesion_dom_sf"/>
</dbReference>
<dbReference type="EMBL" id="CP015085">
    <property type="protein sequence ID" value="ANK05185.1"/>
    <property type="molecule type" value="Genomic_DNA"/>
</dbReference>
<dbReference type="AlphaFoldDB" id="A0A192CGZ4"/>
<dbReference type="Proteomes" id="UP000183316">
    <property type="component" value="Chromosome"/>
</dbReference>
<evidence type="ECO:0000256" key="3">
    <source>
        <dbReference type="ARBA" id="ARBA00022729"/>
    </source>
</evidence>
<dbReference type="GO" id="GO:0009289">
    <property type="term" value="C:pilus"/>
    <property type="evidence" value="ECO:0007669"/>
    <property type="project" value="UniProtKB-SubCell"/>
</dbReference>
<comment type="similarity">
    <text evidence="2">Belongs to the fimbrial protein family.</text>
</comment>
<evidence type="ECO:0000256" key="4">
    <source>
        <dbReference type="ARBA" id="ARBA00023263"/>
    </source>
</evidence>
<proteinExistence type="inferred from homology"/>
<feature type="domain" description="Fimbrial-type adhesion" evidence="5">
    <location>
        <begin position="77"/>
        <end position="223"/>
    </location>
</feature>
<dbReference type="GO" id="GO:0043709">
    <property type="term" value="P:cell adhesion involved in single-species biofilm formation"/>
    <property type="evidence" value="ECO:0007669"/>
    <property type="project" value="TreeGrafter"/>
</dbReference>